<dbReference type="AlphaFoldDB" id="W6V7X0"/>
<gene>
    <name evidence="1" type="ORF">EGR_02711</name>
    <name evidence="2" type="ORF">EGR_02717</name>
</gene>
<dbReference type="GeneID" id="36338426"/>
<dbReference type="RefSeq" id="XP_024353775.1">
    <property type="nucleotide sequence ID" value="XM_024491960.1"/>
</dbReference>
<dbReference type="EMBL" id="APAU02000012">
    <property type="protein sequence ID" value="EUB62579.1"/>
    <property type="molecule type" value="Genomic_DNA"/>
</dbReference>
<evidence type="ECO:0000313" key="1">
    <source>
        <dbReference type="EMBL" id="EUB62579.1"/>
    </source>
</evidence>
<dbReference type="EMBL" id="APAU02000012">
    <property type="protein sequence ID" value="EUB62585.1"/>
    <property type="molecule type" value="Genomic_DNA"/>
</dbReference>
<evidence type="ECO:0000313" key="2">
    <source>
        <dbReference type="EMBL" id="EUB62585.1"/>
    </source>
</evidence>
<evidence type="ECO:0000313" key="3">
    <source>
        <dbReference type="Proteomes" id="UP000019149"/>
    </source>
</evidence>
<comment type="caution">
    <text evidence="1">The sequence shown here is derived from an EMBL/GenBank/DDBJ whole genome shotgun (WGS) entry which is preliminary data.</text>
</comment>
<name>W6V7X0_ECHGR</name>
<dbReference type="STRING" id="6210.W6V7X0"/>
<keyword evidence="3" id="KW-1185">Reference proteome</keyword>
<dbReference type="CTD" id="36338426"/>
<protein>
    <submittedName>
        <fullName evidence="1">Uncharacterized protein</fullName>
    </submittedName>
</protein>
<proteinExistence type="predicted"/>
<dbReference type="OrthoDB" id="10249246at2759"/>
<accession>W6V7X0</accession>
<dbReference type="Proteomes" id="UP000019149">
    <property type="component" value="Unassembled WGS sequence"/>
</dbReference>
<organism evidence="1 3">
    <name type="scientific">Echinococcus granulosus</name>
    <name type="common">Hydatid tapeworm</name>
    <dbReference type="NCBI Taxonomy" id="6210"/>
    <lineage>
        <taxon>Eukaryota</taxon>
        <taxon>Metazoa</taxon>
        <taxon>Spiralia</taxon>
        <taxon>Lophotrochozoa</taxon>
        <taxon>Platyhelminthes</taxon>
        <taxon>Cestoda</taxon>
        <taxon>Eucestoda</taxon>
        <taxon>Cyclophyllidea</taxon>
        <taxon>Taeniidae</taxon>
        <taxon>Echinococcus</taxon>
        <taxon>Echinococcus granulosus group</taxon>
    </lineage>
</organism>
<reference evidence="1 3" key="1">
    <citation type="journal article" date="2013" name="Nat. Genet.">
        <title>The genome of the hydatid tapeworm Echinococcus granulosus.</title>
        <authorList>
            <person name="Zheng H."/>
            <person name="Zhang W."/>
            <person name="Zhang L."/>
            <person name="Zhang Z."/>
            <person name="Li J."/>
            <person name="Lu G."/>
            <person name="Zhu Y."/>
            <person name="Wang Y."/>
            <person name="Huang Y."/>
            <person name="Liu J."/>
            <person name="Kang H."/>
            <person name="Chen J."/>
            <person name="Wang L."/>
            <person name="Chen A."/>
            <person name="Yu S."/>
            <person name="Gao Z."/>
            <person name="Jin L."/>
            <person name="Gu W."/>
            <person name="Wang Z."/>
            <person name="Zhao L."/>
            <person name="Shi B."/>
            <person name="Wen H."/>
            <person name="Lin R."/>
            <person name="Jones M.K."/>
            <person name="Brejova B."/>
            <person name="Vinar T."/>
            <person name="Zhao G."/>
            <person name="McManus D.P."/>
            <person name="Chen Z."/>
            <person name="Zhou Y."/>
            <person name="Wang S."/>
        </authorList>
    </citation>
    <scope>NUCLEOTIDE SEQUENCE [LARGE SCALE GENOMIC DNA]</scope>
</reference>
<dbReference type="KEGG" id="egl:EGR_02711"/>
<sequence length="83" mass="9086">MEAGRLFARAEENLQTSTTLSSGELLEHAISCLLKAAKLAYMSEDLASLDTTASFIQSEINPSQRRILQDLLDNATSPPDDIF</sequence>